<dbReference type="eggNOG" id="ENOG5032WPV">
    <property type="taxonomic scope" value="Bacteria"/>
</dbReference>
<dbReference type="RefSeq" id="WP_012063698.1">
    <property type="nucleotide sequence ID" value="NC_009633.1"/>
</dbReference>
<dbReference type="EMBL" id="CP000724">
    <property type="protein sequence ID" value="ABR48724.1"/>
    <property type="molecule type" value="Genomic_DNA"/>
</dbReference>
<accession>A6TRA6</accession>
<name>A6TRA6_ALKMQ</name>
<evidence type="ECO:0000313" key="2">
    <source>
        <dbReference type="Proteomes" id="UP000001572"/>
    </source>
</evidence>
<dbReference type="OrthoDB" id="1683428at2"/>
<organism evidence="1 2">
    <name type="scientific">Alkaliphilus metalliredigens (strain QYMF)</name>
    <dbReference type="NCBI Taxonomy" id="293826"/>
    <lineage>
        <taxon>Bacteria</taxon>
        <taxon>Bacillati</taxon>
        <taxon>Bacillota</taxon>
        <taxon>Clostridia</taxon>
        <taxon>Peptostreptococcales</taxon>
        <taxon>Natronincolaceae</taxon>
        <taxon>Alkaliphilus</taxon>
    </lineage>
</organism>
<dbReference type="HOGENOM" id="CLU_159833_0_0_9"/>
<gene>
    <name evidence="1" type="ordered locus">Amet_2572</name>
</gene>
<dbReference type="AlphaFoldDB" id="A6TRA6"/>
<sequence length="125" mass="14029">MVTANERKQDIINTIEQNPMEITIAVSTRKIVNGAWSIDDSSKTLTVRIFQQKNPEVSVISDTKGTADTSKKYGMLADHNADLTDLSEERIEFESPYGKMEVLAIYPQIVKGEICGYQCELKRVS</sequence>
<dbReference type="Proteomes" id="UP000001572">
    <property type="component" value="Chromosome"/>
</dbReference>
<evidence type="ECO:0000313" key="1">
    <source>
        <dbReference type="EMBL" id="ABR48724.1"/>
    </source>
</evidence>
<proteinExistence type="predicted"/>
<protein>
    <submittedName>
        <fullName evidence="1">Uncharacterized protein</fullName>
    </submittedName>
</protein>
<dbReference type="STRING" id="293826.Amet_2572"/>
<keyword evidence="2" id="KW-1185">Reference proteome</keyword>
<reference evidence="2" key="1">
    <citation type="journal article" date="2016" name="Genome Announc.">
        <title>Complete genome sequence of Alkaliphilus metalliredigens strain QYMF, an alkaliphilic and metal-reducing bacterium isolated from borax-contaminated leachate ponds.</title>
        <authorList>
            <person name="Hwang C."/>
            <person name="Copeland A."/>
            <person name="Lucas S."/>
            <person name="Lapidus A."/>
            <person name="Barry K."/>
            <person name="Detter J.C."/>
            <person name="Glavina Del Rio T."/>
            <person name="Hammon N."/>
            <person name="Israni S."/>
            <person name="Dalin E."/>
            <person name="Tice H."/>
            <person name="Pitluck S."/>
            <person name="Chertkov O."/>
            <person name="Brettin T."/>
            <person name="Bruce D."/>
            <person name="Han C."/>
            <person name="Schmutz J."/>
            <person name="Larimer F."/>
            <person name="Land M.L."/>
            <person name="Hauser L."/>
            <person name="Kyrpides N."/>
            <person name="Mikhailova N."/>
            <person name="Ye Q."/>
            <person name="Zhou J."/>
            <person name="Richardson P."/>
            <person name="Fields M.W."/>
        </authorList>
    </citation>
    <scope>NUCLEOTIDE SEQUENCE [LARGE SCALE GENOMIC DNA]</scope>
    <source>
        <strain evidence="2">QYMF</strain>
    </source>
</reference>
<dbReference type="KEGG" id="amt:Amet_2572"/>